<name>A0A4P6Q794_9ACTN</name>
<feature type="domain" description="Putative restriction endonuclease" evidence="1">
    <location>
        <begin position="36"/>
        <end position="197"/>
    </location>
</feature>
<evidence type="ECO:0000313" key="2">
    <source>
        <dbReference type="EMBL" id="QBI54687.1"/>
    </source>
</evidence>
<protein>
    <recommendedName>
        <fullName evidence="1">Putative restriction endonuclease domain-containing protein</fullName>
    </recommendedName>
</protein>
<dbReference type="EMBL" id="CP036455">
    <property type="protein sequence ID" value="QBI54687.1"/>
    <property type="molecule type" value="Genomic_DNA"/>
</dbReference>
<evidence type="ECO:0000259" key="1">
    <source>
        <dbReference type="Pfam" id="PF05685"/>
    </source>
</evidence>
<dbReference type="SUPFAM" id="SSF52980">
    <property type="entry name" value="Restriction endonuclease-like"/>
    <property type="match status" value="1"/>
</dbReference>
<dbReference type="InterPro" id="IPR012296">
    <property type="entry name" value="Nuclease_put_TT1808"/>
</dbReference>
<dbReference type="InterPro" id="IPR011335">
    <property type="entry name" value="Restrct_endonuc-II-like"/>
</dbReference>
<dbReference type="Pfam" id="PF05685">
    <property type="entry name" value="Uma2"/>
    <property type="match status" value="1"/>
</dbReference>
<dbReference type="InterPro" id="IPR008538">
    <property type="entry name" value="Uma2"/>
</dbReference>
<proteinExistence type="predicted"/>
<dbReference type="KEGG" id="strr:EKD16_14530"/>
<accession>A0A4P6Q794</accession>
<sequence length="206" mass="22506">MSVATAEPSLAEAPEGPLNSVEATSLRAVAEHVADMLPEGFRVEILEGSIVVSPTPTPRHAEIIRCVRDQLRSQLPQGLACYENLATGLSGKNSDYSQPDLAVFPIAAAREAEHWLQVPDLFEFALEVVSPSNARNDVEVKPGVYADMGIPIYLLVDPRDGSVLCHSDPRDGKFQTVDPIKFGDAVVLPEPLQDVRIETEEFVRYD</sequence>
<dbReference type="CDD" id="cd06260">
    <property type="entry name" value="DUF820-like"/>
    <property type="match status" value="1"/>
</dbReference>
<reference evidence="2 3" key="1">
    <citation type="submission" date="2019-02" db="EMBL/GenBank/DDBJ databases">
        <authorList>
            <person name="Khodamoradi S."/>
            <person name="Hahnke R.L."/>
            <person name="Kaempfer P."/>
            <person name="Schumann P."/>
            <person name="Rohde M."/>
            <person name="Steinert M."/>
            <person name="Luzhetskyy A."/>
            <person name="Wink J."/>
            <person name="Ruckert C."/>
        </authorList>
    </citation>
    <scope>NUCLEOTIDE SEQUENCE [LARGE SCALE GENOMIC DNA]</scope>
    <source>
        <strain evidence="2 3">M2</strain>
    </source>
</reference>
<organism evidence="2 3">
    <name type="scientific">Streptomonospora litoralis</name>
    <dbReference type="NCBI Taxonomy" id="2498135"/>
    <lineage>
        <taxon>Bacteria</taxon>
        <taxon>Bacillati</taxon>
        <taxon>Actinomycetota</taxon>
        <taxon>Actinomycetes</taxon>
        <taxon>Streptosporangiales</taxon>
        <taxon>Nocardiopsidaceae</taxon>
        <taxon>Streptomonospora</taxon>
    </lineage>
</organism>
<dbReference type="PANTHER" id="PTHR35400">
    <property type="entry name" value="SLR1083 PROTEIN"/>
    <property type="match status" value="1"/>
</dbReference>
<dbReference type="RefSeq" id="WP_165498569.1">
    <property type="nucleotide sequence ID" value="NZ_CP036455.1"/>
</dbReference>
<dbReference type="PANTHER" id="PTHR35400:SF3">
    <property type="entry name" value="SLL1072 PROTEIN"/>
    <property type="match status" value="1"/>
</dbReference>
<dbReference type="Proteomes" id="UP000292235">
    <property type="component" value="Chromosome"/>
</dbReference>
<dbReference type="Gene3D" id="3.90.1570.10">
    <property type="entry name" value="tt1808, chain A"/>
    <property type="match status" value="1"/>
</dbReference>
<gene>
    <name evidence="2" type="ORF">EKD16_14530</name>
</gene>
<evidence type="ECO:0000313" key="3">
    <source>
        <dbReference type="Proteomes" id="UP000292235"/>
    </source>
</evidence>
<dbReference type="AlphaFoldDB" id="A0A4P6Q794"/>
<keyword evidence="3" id="KW-1185">Reference proteome</keyword>